<evidence type="ECO:0000256" key="9">
    <source>
        <dbReference type="HAMAP-Rule" id="MF_00916"/>
    </source>
</evidence>
<evidence type="ECO:0000256" key="2">
    <source>
        <dbReference type="ARBA" id="ARBA00022490"/>
    </source>
</evidence>
<evidence type="ECO:0000313" key="11">
    <source>
        <dbReference type="EMBL" id="RZO07151.1"/>
    </source>
</evidence>
<dbReference type="SUPFAM" id="SSF54862">
    <property type="entry name" value="4Fe-4S ferredoxins"/>
    <property type="match status" value="1"/>
</dbReference>
<feature type="binding site" evidence="9">
    <location>
        <position position="255"/>
    </location>
    <ligand>
        <name>[4Fe-4S] cluster</name>
        <dbReference type="ChEBI" id="CHEBI:49883"/>
        <label>2</label>
    </ligand>
</feature>
<feature type="binding site" evidence="9">
    <location>
        <position position="227"/>
    </location>
    <ligand>
        <name>cob(II)alamin</name>
        <dbReference type="ChEBI" id="CHEBI:16304"/>
    </ligand>
</feature>
<feature type="binding site" evidence="9">
    <location>
        <position position="179"/>
    </location>
    <ligand>
        <name>cob(II)alamin</name>
        <dbReference type="ChEBI" id="CHEBI:16304"/>
    </ligand>
</feature>
<dbReference type="InterPro" id="IPR004453">
    <property type="entry name" value="QueG"/>
</dbReference>
<reference evidence="11 12" key="1">
    <citation type="submission" date="2019-02" db="EMBL/GenBank/DDBJ databases">
        <title>Prokaryotic population dynamics and viral predation in marine succession experiment using metagenomics: the confinement effect.</title>
        <authorList>
            <person name="Haro-Moreno J.M."/>
            <person name="Rodriguez-Valera F."/>
            <person name="Lopez-Perez M."/>
        </authorList>
    </citation>
    <scope>NUCLEOTIDE SEQUENCE [LARGE SCALE GENOMIC DNA]</scope>
    <source>
        <strain evidence="11">MED-G169</strain>
    </source>
</reference>
<comment type="cofactor">
    <cofactor evidence="9">
        <name>[4Fe-4S] cluster</name>
        <dbReference type="ChEBI" id="CHEBI:49883"/>
    </cofactor>
    <text evidence="9">Binds 2 [4Fe-4S] clusters per monomer.</text>
</comment>
<dbReference type="GO" id="GO:0031419">
    <property type="term" value="F:cobalamin binding"/>
    <property type="evidence" value="ECO:0007669"/>
    <property type="project" value="UniProtKB-KW"/>
</dbReference>
<keyword evidence="7 9" id="KW-0408">Iron</keyword>
<feature type="binding site" evidence="9">
    <location>
        <position position="144"/>
    </location>
    <ligand>
        <name>cob(II)alamin</name>
        <dbReference type="ChEBI" id="CHEBI:16304"/>
    </ligand>
</feature>
<dbReference type="InterPro" id="IPR013542">
    <property type="entry name" value="QueG_DUF1730"/>
</dbReference>
<feature type="binding site" evidence="9">
    <location>
        <position position="168"/>
    </location>
    <ligand>
        <name>cob(II)alamin</name>
        <dbReference type="ChEBI" id="CHEBI:16304"/>
    </ligand>
</feature>
<evidence type="ECO:0000256" key="4">
    <source>
        <dbReference type="ARBA" id="ARBA00022723"/>
    </source>
</evidence>
<dbReference type="Pfam" id="PF13484">
    <property type="entry name" value="Fer4_16"/>
    <property type="match status" value="1"/>
</dbReference>
<dbReference type="NCBIfam" id="TIGR00276">
    <property type="entry name" value="tRNA epoxyqueuosine(34) reductase QueG"/>
    <property type="match status" value="1"/>
</dbReference>
<dbReference type="PROSITE" id="PS00198">
    <property type="entry name" value="4FE4S_FER_1"/>
    <property type="match status" value="1"/>
</dbReference>
<feature type="binding site" evidence="9">
    <location>
        <position position="252"/>
    </location>
    <ligand>
        <name>[4Fe-4S] cluster</name>
        <dbReference type="ChEBI" id="CHEBI:49883"/>
        <label>2</label>
    </ligand>
</feature>
<comment type="caution">
    <text evidence="9">Lacks conserved residue(s) required for the propagation of feature annotation.</text>
</comment>
<dbReference type="GO" id="GO:0005737">
    <property type="term" value="C:cytoplasm"/>
    <property type="evidence" value="ECO:0007669"/>
    <property type="project" value="UniProtKB-SubCell"/>
</dbReference>
<evidence type="ECO:0000313" key="12">
    <source>
        <dbReference type="Proteomes" id="UP000318148"/>
    </source>
</evidence>
<evidence type="ECO:0000256" key="8">
    <source>
        <dbReference type="ARBA" id="ARBA00023014"/>
    </source>
</evidence>
<feature type="active site" description="Proton donor" evidence="9">
    <location>
        <position position="144"/>
    </location>
</feature>
<dbReference type="Proteomes" id="UP000318148">
    <property type="component" value="Unassembled WGS sequence"/>
</dbReference>
<feature type="binding site" evidence="9">
    <location>
        <position position="205"/>
    </location>
    <ligand>
        <name>[4Fe-4S] cluster</name>
        <dbReference type="ChEBI" id="CHEBI:49883"/>
        <label>1</label>
    </ligand>
</feature>
<keyword evidence="1 9" id="KW-0004">4Fe-4S</keyword>
<dbReference type="GO" id="GO:0052693">
    <property type="term" value="F:epoxyqueuosine reductase activity"/>
    <property type="evidence" value="ECO:0007669"/>
    <property type="project" value="UniProtKB-UniRule"/>
</dbReference>
<evidence type="ECO:0000256" key="7">
    <source>
        <dbReference type="ARBA" id="ARBA00023004"/>
    </source>
</evidence>
<dbReference type="PANTHER" id="PTHR30002">
    <property type="entry name" value="EPOXYQUEUOSINE REDUCTASE"/>
    <property type="match status" value="1"/>
</dbReference>
<dbReference type="InterPro" id="IPR017896">
    <property type="entry name" value="4Fe4S_Fe-S-bd"/>
</dbReference>
<protein>
    <recommendedName>
        <fullName evidence="9">Epoxyqueuosine reductase</fullName>
        <ecNumber evidence="9">1.17.99.6</ecNumber>
    </recommendedName>
    <alternativeName>
        <fullName evidence="9">Queuosine biosynthesis protein QueG</fullName>
    </alternativeName>
</protein>
<keyword evidence="5 9" id="KW-0671">Queuosine biosynthesis</keyword>
<keyword evidence="3 9" id="KW-0819">tRNA processing</keyword>
<keyword evidence="9" id="KW-0846">Cobalamin</keyword>
<comment type="catalytic activity">
    <reaction evidence="9">
        <text>epoxyqueuosine(34) in tRNA + AH2 = queuosine(34) in tRNA + A + H2O</text>
        <dbReference type="Rhea" id="RHEA:32159"/>
        <dbReference type="Rhea" id="RHEA-COMP:18571"/>
        <dbReference type="Rhea" id="RHEA-COMP:18582"/>
        <dbReference type="ChEBI" id="CHEBI:13193"/>
        <dbReference type="ChEBI" id="CHEBI:15377"/>
        <dbReference type="ChEBI" id="CHEBI:17499"/>
        <dbReference type="ChEBI" id="CHEBI:194431"/>
        <dbReference type="ChEBI" id="CHEBI:194443"/>
        <dbReference type="EC" id="1.17.99.6"/>
    </reaction>
</comment>
<feature type="binding site" evidence="9">
    <location>
        <position position="199"/>
    </location>
    <ligand>
        <name>[4Fe-4S] cluster</name>
        <dbReference type="ChEBI" id="CHEBI:49883"/>
        <label>1</label>
    </ligand>
</feature>
<dbReference type="EC" id="1.17.99.6" evidence="9"/>
<feature type="binding site" evidence="9">
    <location>
        <position position="225"/>
    </location>
    <ligand>
        <name>[4Fe-4S] cluster</name>
        <dbReference type="ChEBI" id="CHEBI:49883"/>
        <label>2</label>
    </ligand>
</feature>
<dbReference type="Pfam" id="PF08331">
    <property type="entry name" value="QueG_DUF1730"/>
    <property type="match status" value="1"/>
</dbReference>
<gene>
    <name evidence="9 11" type="primary">queG</name>
    <name evidence="11" type="ORF">EVB02_01860</name>
</gene>
<feature type="binding site" evidence="9">
    <location>
        <position position="259"/>
    </location>
    <ligand>
        <name>[4Fe-4S] cluster</name>
        <dbReference type="ChEBI" id="CHEBI:49883"/>
        <label>1</label>
    </ligand>
</feature>
<dbReference type="GO" id="GO:0046872">
    <property type="term" value="F:metal ion binding"/>
    <property type="evidence" value="ECO:0007669"/>
    <property type="project" value="UniProtKB-KW"/>
</dbReference>
<feature type="binding site" evidence="9">
    <location>
        <position position="165"/>
    </location>
    <ligand>
        <name>cob(II)alamin</name>
        <dbReference type="ChEBI" id="CHEBI:16304"/>
    </ligand>
</feature>
<name>A0A520LMI5_9GAMM</name>
<dbReference type="GO" id="GO:0008616">
    <property type="term" value="P:tRNA queuosine(34) biosynthetic process"/>
    <property type="evidence" value="ECO:0007669"/>
    <property type="project" value="UniProtKB-UniRule"/>
</dbReference>
<evidence type="ECO:0000256" key="3">
    <source>
        <dbReference type="ARBA" id="ARBA00022694"/>
    </source>
</evidence>
<sequence>MPEFAQNKIDLDQLAANIKHWGGNLGFQRVSIIAPDLKYASEKLKTWLDNKYHGSMDWMAKHEEKRCTPEKLVLGTIRVISVRMNYLSDPNMIATLKDDNKAYISRYALGKDYHKIIRKKLGSLTKRIAEEIPKEQFNHRPFVDSAPVLEKPLAEQAGLGWIGKNTLLIDKSVGSWFFLGEIYTSIPLPVDNAKEANLCGKCKACINVCPTNAFPEPYVLDAKKCISYQTIENKGIIPKELRSPMGNRVFGCDDCQIWCPWNRDPAITSEEVFQPRHKLDNASLLELFNWSESEFQEKTLGSPIRRIGYERWLRNLAIGLGNAPGCSNIVKSLKARMVNSSEMLKEHLHWALEEQNRKLNN</sequence>
<accession>A0A520LMI5</accession>
<dbReference type="InterPro" id="IPR017900">
    <property type="entry name" value="4Fe4S_Fe_S_CS"/>
</dbReference>
<proteinExistence type="inferred from homology"/>
<keyword evidence="6 9" id="KW-0560">Oxidoreductase</keyword>
<dbReference type="PROSITE" id="PS51379">
    <property type="entry name" value="4FE4S_FER_2"/>
    <property type="match status" value="1"/>
</dbReference>
<keyword evidence="8 9" id="KW-0411">Iron-sulfur</keyword>
<dbReference type="GO" id="GO:0051539">
    <property type="term" value="F:4 iron, 4 sulfur cluster binding"/>
    <property type="evidence" value="ECO:0007669"/>
    <property type="project" value="UniProtKB-KW"/>
</dbReference>
<feature type="binding site" evidence="9">
    <location>
        <position position="234"/>
    </location>
    <ligand>
        <name>tRNA</name>
        <dbReference type="ChEBI" id="CHEBI:17843"/>
    </ligand>
</feature>
<evidence type="ECO:0000256" key="1">
    <source>
        <dbReference type="ARBA" id="ARBA00022485"/>
    </source>
</evidence>
<comment type="subcellular location">
    <subcellularLocation>
        <location evidence="9">Cytoplasm</location>
    </subcellularLocation>
</comment>
<dbReference type="Gene3D" id="3.30.70.20">
    <property type="match status" value="1"/>
</dbReference>
<feature type="binding site" evidence="9">
    <location>
        <begin position="252"/>
        <end position="253"/>
    </location>
    <ligand>
        <name>cob(II)alamin</name>
        <dbReference type="ChEBI" id="CHEBI:16304"/>
    </ligand>
</feature>
<dbReference type="EMBL" id="SHBO01000015">
    <property type="protein sequence ID" value="RZO07151.1"/>
    <property type="molecule type" value="Genomic_DNA"/>
</dbReference>
<organism evidence="11 12">
    <name type="scientific">SAR92 clade bacterium</name>
    <dbReference type="NCBI Taxonomy" id="2315479"/>
    <lineage>
        <taxon>Bacteria</taxon>
        <taxon>Pseudomonadati</taxon>
        <taxon>Pseudomonadota</taxon>
        <taxon>Gammaproteobacteria</taxon>
        <taxon>Cellvibrionales</taxon>
        <taxon>Porticoccaceae</taxon>
        <taxon>SAR92 clade</taxon>
    </lineage>
</organism>
<evidence type="ECO:0000256" key="5">
    <source>
        <dbReference type="ARBA" id="ARBA00022785"/>
    </source>
</evidence>
<evidence type="ECO:0000259" key="10">
    <source>
        <dbReference type="PROSITE" id="PS51379"/>
    </source>
</evidence>
<keyword evidence="2 9" id="KW-0963">Cytoplasm</keyword>
<dbReference type="UniPathway" id="UPA00392"/>
<comment type="pathway">
    <text evidence="9">tRNA modification; tRNA-queuosine biosynthesis.</text>
</comment>
<feature type="binding site" evidence="9">
    <location>
        <position position="209"/>
    </location>
    <ligand>
        <name>[4Fe-4S] cluster</name>
        <dbReference type="ChEBI" id="CHEBI:49883"/>
        <label>2</label>
    </ligand>
</feature>
<comment type="similarity">
    <text evidence="9">Belongs to the QueG family.</text>
</comment>
<comment type="function">
    <text evidence="9">Catalyzes the conversion of epoxyqueuosine (oQ) to queuosine (Q), which is a hypermodified base found in the wobble positions of tRNA(Asp), tRNA(Asn), tRNA(His) and tRNA(Tyr).</text>
</comment>
<comment type="subunit">
    <text evidence="9">Monomer.</text>
</comment>
<keyword evidence="9" id="KW-0170">Cobalt</keyword>
<feature type="domain" description="4Fe-4S ferredoxin-type" evidence="10">
    <location>
        <begin position="190"/>
        <end position="219"/>
    </location>
</feature>
<comment type="caution">
    <text evidence="11">The sequence shown here is derived from an EMBL/GenBank/DDBJ whole genome shotgun (WGS) entry which is preliminary data.</text>
</comment>
<dbReference type="PANTHER" id="PTHR30002:SF4">
    <property type="entry name" value="EPOXYQUEUOSINE REDUCTASE"/>
    <property type="match status" value="1"/>
</dbReference>
<keyword evidence="4 9" id="KW-0479">Metal-binding</keyword>
<evidence type="ECO:0000256" key="6">
    <source>
        <dbReference type="ARBA" id="ARBA00023002"/>
    </source>
</evidence>
<feature type="binding site" evidence="9">
    <location>
        <position position="202"/>
    </location>
    <ligand>
        <name>[4Fe-4S] cluster</name>
        <dbReference type="ChEBI" id="CHEBI:49883"/>
        <label>1</label>
    </ligand>
</feature>
<feature type="binding site" evidence="9">
    <location>
        <position position="66"/>
    </location>
    <ligand>
        <name>cob(II)alamin</name>
        <dbReference type="ChEBI" id="CHEBI:16304"/>
    </ligand>
</feature>
<dbReference type="HAMAP" id="MF_00916">
    <property type="entry name" value="QueG"/>
    <property type="match status" value="1"/>
</dbReference>
<comment type="cofactor">
    <cofactor evidence="9">
        <name>cob(II)alamin</name>
        <dbReference type="ChEBI" id="CHEBI:16304"/>
    </cofactor>
</comment>
<dbReference type="AlphaFoldDB" id="A0A520LMI5"/>